<feature type="chain" id="PRO_5035430599" description="Ig-like domain-containing protein" evidence="1">
    <location>
        <begin position="17"/>
        <end position="282"/>
    </location>
</feature>
<gene>
    <name evidence="2" type="ORF">BINO364_LOCUS8981</name>
</gene>
<dbReference type="Gene3D" id="2.60.40.10">
    <property type="entry name" value="Immunoglobulins"/>
    <property type="match status" value="1"/>
</dbReference>
<dbReference type="SUPFAM" id="SSF48726">
    <property type="entry name" value="Immunoglobulin"/>
    <property type="match status" value="1"/>
</dbReference>
<dbReference type="OrthoDB" id="7375975at2759"/>
<dbReference type="EMBL" id="OV170223">
    <property type="protein sequence ID" value="CAH0723111.1"/>
    <property type="molecule type" value="Genomic_DNA"/>
</dbReference>
<sequence length="282" mass="31118">MTVLLVLGLFVVIAIAHNITYLEVPQYGDPRHDAHLVCHYVSEKGDPPLHSVKWYRDNNEIFRYTPEQQPPTRTFNTTAGGVSRGFCNVHSCSISVVLPKRYNTRISFTCEVSTEGPRFAVVNQTKYLTVAVTMKEDPMITGVPGSVQLGEDVLLNCTTKPSMPAANILWYIDGRQEKGEPWLDSGNTEVSAPDDFGLRSSWRAHRVRVTTGKGSISVRCEANQPARPPYIRSTNATIVVARSPHLSMYTASGSSSAKTAVVLASCISLHIMFSKYSALRQV</sequence>
<name>A0A8J9UMN1_9NEOP</name>
<feature type="non-terminal residue" evidence="2">
    <location>
        <position position="282"/>
    </location>
</feature>
<organism evidence="2 3">
    <name type="scientific">Brenthis ino</name>
    <name type="common">lesser marbled fritillary</name>
    <dbReference type="NCBI Taxonomy" id="405034"/>
    <lineage>
        <taxon>Eukaryota</taxon>
        <taxon>Metazoa</taxon>
        <taxon>Ecdysozoa</taxon>
        <taxon>Arthropoda</taxon>
        <taxon>Hexapoda</taxon>
        <taxon>Insecta</taxon>
        <taxon>Pterygota</taxon>
        <taxon>Neoptera</taxon>
        <taxon>Endopterygota</taxon>
        <taxon>Lepidoptera</taxon>
        <taxon>Glossata</taxon>
        <taxon>Ditrysia</taxon>
        <taxon>Papilionoidea</taxon>
        <taxon>Nymphalidae</taxon>
        <taxon>Heliconiinae</taxon>
        <taxon>Argynnini</taxon>
        <taxon>Brenthis</taxon>
    </lineage>
</organism>
<keyword evidence="1" id="KW-0732">Signal</keyword>
<evidence type="ECO:0000313" key="3">
    <source>
        <dbReference type="Proteomes" id="UP000838878"/>
    </source>
</evidence>
<protein>
    <recommendedName>
        <fullName evidence="4">Ig-like domain-containing protein</fullName>
    </recommendedName>
</protein>
<evidence type="ECO:0008006" key="4">
    <source>
        <dbReference type="Google" id="ProtNLM"/>
    </source>
</evidence>
<dbReference type="InterPro" id="IPR013783">
    <property type="entry name" value="Ig-like_fold"/>
</dbReference>
<keyword evidence="3" id="KW-1185">Reference proteome</keyword>
<dbReference type="AlphaFoldDB" id="A0A8J9UMN1"/>
<dbReference type="PANTHER" id="PTHR21261">
    <property type="entry name" value="BEAT PROTEIN"/>
    <property type="match status" value="1"/>
</dbReference>
<accession>A0A8J9UMN1</accession>
<dbReference type="InterPro" id="IPR036179">
    <property type="entry name" value="Ig-like_dom_sf"/>
</dbReference>
<proteinExistence type="predicted"/>
<dbReference type="PANTHER" id="PTHR21261:SF15">
    <property type="entry name" value="BEATEN PATH IIIA, ISOFORM D-RELATED"/>
    <property type="match status" value="1"/>
</dbReference>
<reference evidence="2" key="1">
    <citation type="submission" date="2021-12" db="EMBL/GenBank/DDBJ databases">
        <authorList>
            <person name="Martin H S."/>
        </authorList>
    </citation>
    <scope>NUCLEOTIDE SEQUENCE</scope>
</reference>
<evidence type="ECO:0000256" key="1">
    <source>
        <dbReference type="SAM" id="SignalP"/>
    </source>
</evidence>
<feature type="signal peptide" evidence="1">
    <location>
        <begin position="1"/>
        <end position="16"/>
    </location>
</feature>
<evidence type="ECO:0000313" key="2">
    <source>
        <dbReference type="EMBL" id="CAH0723111.1"/>
    </source>
</evidence>
<dbReference type="Proteomes" id="UP000838878">
    <property type="component" value="Chromosome 3"/>
</dbReference>